<dbReference type="GO" id="GO:0016717">
    <property type="term" value="F:oxidoreductase activity, acting on paired donors, with oxidation of a pair of donors resulting in the reduction of molecular oxygen to two molecules of water"/>
    <property type="evidence" value="ECO:0007669"/>
    <property type="project" value="TreeGrafter"/>
</dbReference>
<dbReference type="EMBL" id="PYSW02000002">
    <property type="protein sequence ID" value="KAG2393482.1"/>
    <property type="molecule type" value="Genomic_DNA"/>
</dbReference>
<dbReference type="InterPro" id="IPR001199">
    <property type="entry name" value="Cyt_B5-like_heme/steroid-bd"/>
</dbReference>
<keyword evidence="1" id="KW-1133">Transmembrane helix</keyword>
<dbReference type="GO" id="GO:0006636">
    <property type="term" value="P:unsaturated fatty acid biosynthetic process"/>
    <property type="evidence" value="ECO:0007669"/>
    <property type="project" value="UniProtKB-ARBA"/>
</dbReference>
<dbReference type="InterPro" id="IPR005804">
    <property type="entry name" value="FA_desaturase_dom"/>
</dbReference>
<keyword evidence="1" id="KW-0812">Transmembrane</keyword>
<evidence type="ECO:0000313" key="3">
    <source>
        <dbReference type="EMBL" id="KAG2393482.1"/>
    </source>
</evidence>
<reference evidence="3 4" key="1">
    <citation type="journal article" date="2018" name="BMC Genomics">
        <title>The genome of Naegleria lovaniensis, the basis for a comparative approach to unravel pathogenicity factors of the human pathogenic amoeba N. fowleri.</title>
        <authorList>
            <person name="Liechti N."/>
            <person name="Schurch N."/>
            <person name="Bruggmann R."/>
            <person name="Wittwer M."/>
        </authorList>
    </citation>
    <scope>NUCLEOTIDE SEQUENCE [LARGE SCALE GENOMIC DNA]</scope>
    <source>
        <strain evidence="3 4">ATCC 30569</strain>
    </source>
</reference>
<dbReference type="AlphaFoldDB" id="A0AA88H685"/>
<dbReference type="GO" id="GO:0042759">
    <property type="term" value="P:long-chain fatty acid biosynthetic process"/>
    <property type="evidence" value="ECO:0007669"/>
    <property type="project" value="UniProtKB-ARBA"/>
</dbReference>
<feature type="domain" description="Cytochrome b5 heme-binding" evidence="2">
    <location>
        <begin position="14"/>
        <end position="102"/>
    </location>
</feature>
<dbReference type="Gene3D" id="3.10.120.10">
    <property type="entry name" value="Cytochrome b5-like heme/steroid binding domain"/>
    <property type="match status" value="1"/>
</dbReference>
<sequence length="554" mass="62750">MPSSTSTMNASSEPNKITLQELQEHDGIKNPRLWAVLYDHVYDLTDFASVHPGGEEMIRSACARDATALFESYHLSSSIIAKSYLNNKKSPSKSIKYVGEFDVESAKVSTNNSSDELPNDAAIKFTFQSPLSSIENGQQRNIYEIMKQRIRDQLMKKPDFKNRIRKVDGLRLVNAIFIIGGLLICQLASQYIPSLPLVVVIALGALAGLFHHLTMVHILHDVGHGSFTNNTRFWNWFGTFGSYILGQSFYCWTIRHNVAHHVYTNMSELDPDVGVYEWNRYLEATNTNATTKVPAKVKSSSTDRAADEVNVVSKMYEEPKDYKSVPVNIMAKTGSFSSLPLLYASLIFYMQLVDFVHYWTRHVSEGVTFASSTLSWTTFHFYLSKIVFVVYRTILPGYLFYKSGGVIGRSTLEALLAFVATEVVAGILFGFLSQINHISEKCAWPSNVLNEMVENSNGNGDLDWAEIQVRTCIDYCHDSYLWTYLSGFLNYQVIHHLFPGINPWLYPTLLPIVKQVCKENSVPYTIYDKFSDALESHVRQLTLFSKKQLLNNTL</sequence>
<dbReference type="RefSeq" id="XP_044555376.1">
    <property type="nucleotide sequence ID" value="XM_044696938.1"/>
</dbReference>
<evidence type="ECO:0000259" key="2">
    <source>
        <dbReference type="PROSITE" id="PS50255"/>
    </source>
</evidence>
<keyword evidence="1" id="KW-0472">Membrane</keyword>
<feature type="transmembrane region" description="Helical" evidence="1">
    <location>
        <begin position="412"/>
        <end position="432"/>
    </location>
</feature>
<dbReference type="Pfam" id="PF00487">
    <property type="entry name" value="FA_desaturase"/>
    <property type="match status" value="2"/>
</dbReference>
<dbReference type="GeneID" id="68099467"/>
<dbReference type="Proteomes" id="UP000816034">
    <property type="component" value="Unassembled WGS sequence"/>
</dbReference>
<dbReference type="InterPro" id="IPR012171">
    <property type="entry name" value="Fatty_acid_desaturase"/>
</dbReference>
<evidence type="ECO:0000256" key="1">
    <source>
        <dbReference type="SAM" id="Phobius"/>
    </source>
</evidence>
<dbReference type="InterPro" id="IPR036400">
    <property type="entry name" value="Cyt_B5-like_heme/steroid_sf"/>
</dbReference>
<comment type="caution">
    <text evidence="3">The sequence shown here is derived from an EMBL/GenBank/DDBJ whole genome shotgun (WGS) entry which is preliminary data.</text>
</comment>
<keyword evidence="4" id="KW-1185">Reference proteome</keyword>
<dbReference type="PIRSF" id="PIRSF015921">
    <property type="entry name" value="FA_sphinglp_des"/>
    <property type="match status" value="1"/>
</dbReference>
<dbReference type="SUPFAM" id="SSF55856">
    <property type="entry name" value="Cytochrome b5-like heme/steroid binding domain"/>
    <property type="match status" value="1"/>
</dbReference>
<feature type="transmembrane region" description="Helical" evidence="1">
    <location>
        <begin position="379"/>
        <end position="400"/>
    </location>
</feature>
<organism evidence="3 4">
    <name type="scientific">Naegleria lovaniensis</name>
    <name type="common">Amoeba</name>
    <dbReference type="NCBI Taxonomy" id="51637"/>
    <lineage>
        <taxon>Eukaryota</taxon>
        <taxon>Discoba</taxon>
        <taxon>Heterolobosea</taxon>
        <taxon>Tetramitia</taxon>
        <taxon>Eutetramitia</taxon>
        <taxon>Vahlkampfiidae</taxon>
        <taxon>Naegleria</taxon>
    </lineage>
</organism>
<name>A0AA88H685_NAELO</name>
<evidence type="ECO:0000313" key="4">
    <source>
        <dbReference type="Proteomes" id="UP000816034"/>
    </source>
</evidence>
<gene>
    <name evidence="3" type="ORF">C9374_007013</name>
</gene>
<dbReference type="Pfam" id="PF00173">
    <property type="entry name" value="Cyt-b5"/>
    <property type="match status" value="1"/>
</dbReference>
<dbReference type="SMART" id="SM01117">
    <property type="entry name" value="Cyt-b5"/>
    <property type="match status" value="1"/>
</dbReference>
<dbReference type="PANTHER" id="PTHR19353">
    <property type="entry name" value="FATTY ACID DESATURASE 2"/>
    <property type="match status" value="1"/>
</dbReference>
<feature type="transmembrane region" description="Helical" evidence="1">
    <location>
        <begin position="172"/>
        <end position="192"/>
    </location>
</feature>
<dbReference type="PANTHER" id="PTHR19353:SF19">
    <property type="entry name" value="DELTA(5) FATTY ACID DESATURASE C-RELATED"/>
    <property type="match status" value="1"/>
</dbReference>
<protein>
    <recommendedName>
        <fullName evidence="2">Cytochrome b5 heme-binding domain-containing protein</fullName>
    </recommendedName>
</protein>
<proteinExistence type="predicted"/>
<accession>A0AA88H685</accession>
<feature type="transmembrane region" description="Helical" evidence="1">
    <location>
        <begin position="339"/>
        <end position="359"/>
    </location>
</feature>
<dbReference type="PROSITE" id="PS50255">
    <property type="entry name" value="CYTOCHROME_B5_2"/>
    <property type="match status" value="1"/>
</dbReference>
<feature type="transmembrane region" description="Helical" evidence="1">
    <location>
        <begin position="198"/>
        <end position="219"/>
    </location>
</feature>
<dbReference type="GO" id="GO:0016020">
    <property type="term" value="C:membrane"/>
    <property type="evidence" value="ECO:0007669"/>
    <property type="project" value="TreeGrafter"/>
</dbReference>